<dbReference type="PROSITE" id="PS01242">
    <property type="entry name" value="ZF_FPG_1"/>
    <property type="match status" value="1"/>
</dbReference>
<comment type="catalytic activity">
    <reaction evidence="13">
        <text>2'-deoxyribonucleotide-(2'-deoxyribose 5'-phosphate)-2'-deoxyribonucleotide-DNA = a 3'-end 2'-deoxyribonucleotide-(2,3-dehydro-2,3-deoxyribose 5'-phosphate)-DNA + a 5'-end 5'-phospho-2'-deoxyribonucleoside-DNA + H(+)</text>
        <dbReference type="Rhea" id="RHEA:66592"/>
        <dbReference type="Rhea" id="RHEA-COMP:13180"/>
        <dbReference type="Rhea" id="RHEA-COMP:16897"/>
        <dbReference type="Rhea" id="RHEA-COMP:17067"/>
        <dbReference type="ChEBI" id="CHEBI:15378"/>
        <dbReference type="ChEBI" id="CHEBI:136412"/>
        <dbReference type="ChEBI" id="CHEBI:157695"/>
        <dbReference type="ChEBI" id="CHEBI:167181"/>
        <dbReference type="EC" id="4.2.99.18"/>
    </reaction>
</comment>
<feature type="domain" description="Formamidopyrimidine-DNA glycosylase catalytic" evidence="16">
    <location>
        <begin position="2"/>
        <end position="123"/>
    </location>
</feature>
<evidence type="ECO:0000256" key="9">
    <source>
        <dbReference type="ARBA" id="ARBA00023204"/>
    </source>
</evidence>
<dbReference type="EC" id="4.2.99.18" evidence="2"/>
<keyword evidence="12" id="KW-0326">Glycosidase</keyword>
<dbReference type="SUPFAM" id="SSF81624">
    <property type="entry name" value="N-terminal domain of MutM-like DNA repair proteins"/>
    <property type="match status" value="1"/>
</dbReference>
<evidence type="ECO:0000256" key="2">
    <source>
        <dbReference type="ARBA" id="ARBA00012720"/>
    </source>
</evidence>
<dbReference type="InterPro" id="IPR015887">
    <property type="entry name" value="DNA_glyclase_Znf_dom_DNA_BS"/>
</dbReference>
<dbReference type="InterPro" id="IPR000214">
    <property type="entry name" value="Znf_DNA_glyclase/AP_lyase"/>
</dbReference>
<evidence type="ECO:0000256" key="11">
    <source>
        <dbReference type="ARBA" id="ARBA00023268"/>
    </source>
</evidence>
<keyword evidence="3" id="KW-0479">Metal-binding</keyword>
<dbReference type="CDD" id="cd08971">
    <property type="entry name" value="AcNei2_N"/>
    <property type="match status" value="1"/>
</dbReference>
<dbReference type="AlphaFoldDB" id="B8GQM1"/>
<dbReference type="Pfam" id="PF06831">
    <property type="entry name" value="H2TH"/>
    <property type="match status" value="1"/>
</dbReference>
<dbReference type="PANTHER" id="PTHR42697:SF1">
    <property type="entry name" value="ENDONUCLEASE 8"/>
    <property type="match status" value="1"/>
</dbReference>
<keyword evidence="5 14" id="KW-0863">Zinc-finger</keyword>
<dbReference type="SUPFAM" id="SSF46946">
    <property type="entry name" value="S13-like H2TH domain"/>
    <property type="match status" value="1"/>
</dbReference>
<reference evidence="17 18" key="1">
    <citation type="journal article" date="2011" name="Stand. Genomic Sci.">
        <title>Complete genome sequence of 'Thioalkalivibrio sulfidophilus' HL-EbGr7.</title>
        <authorList>
            <person name="Muyzer G."/>
            <person name="Sorokin D.Y."/>
            <person name="Mavromatis K."/>
            <person name="Lapidus A."/>
            <person name="Clum A."/>
            <person name="Ivanova N."/>
            <person name="Pati A."/>
            <person name="d'Haeseleer P."/>
            <person name="Woyke T."/>
            <person name="Kyrpides N.C."/>
        </authorList>
    </citation>
    <scope>NUCLEOTIDE SEQUENCE [LARGE SCALE GENOMIC DNA]</scope>
    <source>
        <strain evidence="17 18">HL-EbGR7</strain>
    </source>
</reference>
<dbReference type="GO" id="GO:0008270">
    <property type="term" value="F:zinc ion binding"/>
    <property type="evidence" value="ECO:0007669"/>
    <property type="project" value="UniProtKB-KW"/>
</dbReference>
<evidence type="ECO:0000256" key="12">
    <source>
        <dbReference type="ARBA" id="ARBA00023295"/>
    </source>
</evidence>
<evidence type="ECO:0000256" key="1">
    <source>
        <dbReference type="ARBA" id="ARBA00009409"/>
    </source>
</evidence>
<sequence>MPEGDTLHKLAKALQPRLQGQAIRLTRLRGVPPRTPLPEGRVESVTAEGKHLLIRFTGEEGGAQVLRTHLGLWGGWHQYAPGEPWRKPARQAWVVLQADDAVFVCFNAREVEVMSAGGVRRRGLTARLGPDLLGADVDLAALPARAREILPGEAPLVDVLLDQRVASGIGNVYKSELLFLLGLAPLTPLEAVSDETLVAAYALARDLLSRNLGYGPRTTRFEADGHGRLWVYGRRDVHCLKCASAIRYARLGRDQRGTYWCPNCQGNAGI</sequence>
<dbReference type="STRING" id="396588.Tgr7_3176"/>
<dbReference type="SMART" id="SM01232">
    <property type="entry name" value="H2TH"/>
    <property type="match status" value="1"/>
</dbReference>
<accession>B8GQM1</accession>
<keyword evidence="11" id="KW-0511">Multifunctional enzyme</keyword>
<dbReference type="GO" id="GO:0000703">
    <property type="term" value="F:oxidized pyrimidine nucleobase lesion DNA N-glycosylase activity"/>
    <property type="evidence" value="ECO:0007669"/>
    <property type="project" value="TreeGrafter"/>
</dbReference>
<organism evidence="17 18">
    <name type="scientific">Thioalkalivibrio sulfidiphilus (strain HL-EbGR7)</name>
    <dbReference type="NCBI Taxonomy" id="396588"/>
    <lineage>
        <taxon>Bacteria</taxon>
        <taxon>Pseudomonadati</taxon>
        <taxon>Pseudomonadota</taxon>
        <taxon>Gammaproteobacteria</taxon>
        <taxon>Chromatiales</taxon>
        <taxon>Ectothiorhodospiraceae</taxon>
        <taxon>Thioalkalivibrio</taxon>
    </lineage>
</organism>
<dbReference type="SMART" id="SM00898">
    <property type="entry name" value="Fapy_DNA_glyco"/>
    <property type="match status" value="1"/>
</dbReference>
<dbReference type="SUPFAM" id="SSF57716">
    <property type="entry name" value="Glucocorticoid receptor-like (DNA-binding domain)"/>
    <property type="match status" value="1"/>
</dbReference>
<keyword evidence="18" id="KW-1185">Reference proteome</keyword>
<dbReference type="EMBL" id="CP001339">
    <property type="protein sequence ID" value="ACL74245.1"/>
    <property type="molecule type" value="Genomic_DNA"/>
</dbReference>
<dbReference type="InterPro" id="IPR044090">
    <property type="entry name" value="Nei2_N"/>
</dbReference>
<dbReference type="eggNOG" id="COG0266">
    <property type="taxonomic scope" value="Bacteria"/>
</dbReference>
<keyword evidence="6" id="KW-0378">Hydrolase</keyword>
<keyword evidence="7" id="KW-0862">Zinc</keyword>
<dbReference type="PROSITE" id="PS51068">
    <property type="entry name" value="FPG_CAT"/>
    <property type="match status" value="1"/>
</dbReference>
<keyword evidence="4" id="KW-0227">DNA damage</keyword>
<dbReference type="Pfam" id="PF01149">
    <property type="entry name" value="Fapy_DNA_glyco"/>
    <property type="match status" value="1"/>
</dbReference>
<evidence type="ECO:0000256" key="10">
    <source>
        <dbReference type="ARBA" id="ARBA00023239"/>
    </source>
</evidence>
<keyword evidence="17" id="KW-0255">Endonuclease</keyword>
<evidence type="ECO:0000259" key="15">
    <source>
        <dbReference type="PROSITE" id="PS51066"/>
    </source>
</evidence>
<keyword evidence="8" id="KW-0238">DNA-binding</keyword>
<evidence type="ECO:0000313" key="17">
    <source>
        <dbReference type="EMBL" id="ACL74245.1"/>
    </source>
</evidence>
<dbReference type="GO" id="GO:0003684">
    <property type="term" value="F:damaged DNA binding"/>
    <property type="evidence" value="ECO:0007669"/>
    <property type="project" value="InterPro"/>
</dbReference>
<gene>
    <name evidence="17" type="ordered locus">Tgr7_3176</name>
</gene>
<dbReference type="InterPro" id="IPR012319">
    <property type="entry name" value="FPG_cat"/>
</dbReference>
<evidence type="ECO:0000259" key="16">
    <source>
        <dbReference type="PROSITE" id="PS51068"/>
    </source>
</evidence>
<comment type="similarity">
    <text evidence="1">Belongs to the FPG family.</text>
</comment>
<keyword evidence="17" id="KW-0540">Nuclease</keyword>
<dbReference type="InterPro" id="IPR010979">
    <property type="entry name" value="Ribosomal_uS13-like_H2TH"/>
</dbReference>
<dbReference type="Gene3D" id="1.10.8.50">
    <property type="match status" value="1"/>
</dbReference>
<dbReference type="Gene3D" id="3.20.190.10">
    <property type="entry name" value="MutM-like, N-terminal"/>
    <property type="match status" value="1"/>
</dbReference>
<dbReference type="InterPro" id="IPR035937">
    <property type="entry name" value="FPG_N"/>
</dbReference>
<dbReference type="KEGG" id="tgr:Tgr7_3176"/>
<dbReference type="GO" id="GO:0140078">
    <property type="term" value="F:class I DNA-(apurinic or apyrimidinic site) endonuclease activity"/>
    <property type="evidence" value="ECO:0007669"/>
    <property type="project" value="UniProtKB-EC"/>
</dbReference>
<protein>
    <recommendedName>
        <fullName evidence="2">DNA-(apurinic or apyrimidinic site) lyase</fullName>
        <ecNumber evidence="2">4.2.99.18</ecNumber>
    </recommendedName>
</protein>
<evidence type="ECO:0000256" key="6">
    <source>
        <dbReference type="ARBA" id="ARBA00022801"/>
    </source>
</evidence>
<evidence type="ECO:0000256" key="4">
    <source>
        <dbReference type="ARBA" id="ARBA00022763"/>
    </source>
</evidence>
<evidence type="ECO:0000313" key="18">
    <source>
        <dbReference type="Proteomes" id="UP000002383"/>
    </source>
</evidence>
<dbReference type="InterPro" id="IPR015886">
    <property type="entry name" value="H2TH_FPG"/>
</dbReference>
<feature type="domain" description="FPG-type" evidence="15">
    <location>
        <begin position="230"/>
        <end position="266"/>
    </location>
</feature>
<keyword evidence="10 17" id="KW-0456">Lyase</keyword>
<proteinExistence type="inferred from homology"/>
<dbReference type="OrthoDB" id="9800855at2"/>
<evidence type="ECO:0000256" key="13">
    <source>
        <dbReference type="ARBA" id="ARBA00044632"/>
    </source>
</evidence>
<dbReference type="PANTHER" id="PTHR42697">
    <property type="entry name" value="ENDONUCLEASE 8"/>
    <property type="match status" value="1"/>
</dbReference>
<evidence type="ECO:0000256" key="14">
    <source>
        <dbReference type="PROSITE-ProRule" id="PRU00391"/>
    </source>
</evidence>
<evidence type="ECO:0000256" key="3">
    <source>
        <dbReference type="ARBA" id="ARBA00022723"/>
    </source>
</evidence>
<evidence type="ECO:0000256" key="8">
    <source>
        <dbReference type="ARBA" id="ARBA00023125"/>
    </source>
</evidence>
<name>B8GQM1_THISH</name>
<dbReference type="Proteomes" id="UP000002383">
    <property type="component" value="Chromosome"/>
</dbReference>
<dbReference type="PROSITE" id="PS51066">
    <property type="entry name" value="ZF_FPG_2"/>
    <property type="match status" value="1"/>
</dbReference>
<dbReference type="RefSeq" id="WP_012639707.1">
    <property type="nucleotide sequence ID" value="NC_011901.1"/>
</dbReference>
<evidence type="ECO:0000256" key="5">
    <source>
        <dbReference type="ARBA" id="ARBA00022771"/>
    </source>
</evidence>
<keyword evidence="9" id="KW-0234">DNA repair</keyword>
<dbReference type="HOGENOM" id="CLU_038423_2_0_6"/>
<evidence type="ECO:0000256" key="7">
    <source>
        <dbReference type="ARBA" id="ARBA00022833"/>
    </source>
</evidence>
<dbReference type="GO" id="GO:0006284">
    <property type="term" value="P:base-excision repair"/>
    <property type="evidence" value="ECO:0007669"/>
    <property type="project" value="InterPro"/>
</dbReference>